<protein>
    <recommendedName>
        <fullName evidence="5">Porin</fullName>
    </recommendedName>
</protein>
<feature type="compositionally biased region" description="Basic residues" evidence="1">
    <location>
        <begin position="36"/>
        <end position="46"/>
    </location>
</feature>
<evidence type="ECO:0000313" key="3">
    <source>
        <dbReference type="EMBL" id="ASV31019.1"/>
    </source>
</evidence>
<dbReference type="SUPFAM" id="SSF56935">
    <property type="entry name" value="Porins"/>
    <property type="match status" value="1"/>
</dbReference>
<dbReference type="KEGG" id="marb:CJ263_12785"/>
<evidence type="ECO:0000256" key="2">
    <source>
        <dbReference type="SAM" id="SignalP"/>
    </source>
</evidence>
<evidence type="ECO:0000313" key="4">
    <source>
        <dbReference type="Proteomes" id="UP000215244"/>
    </source>
</evidence>
<evidence type="ECO:0000256" key="1">
    <source>
        <dbReference type="SAM" id="MobiDB-lite"/>
    </source>
</evidence>
<dbReference type="Pfam" id="PF14121">
    <property type="entry name" value="Porin_10"/>
    <property type="match status" value="1"/>
</dbReference>
<gene>
    <name evidence="3" type="ORF">CJ263_12785</name>
</gene>
<dbReference type="Proteomes" id="UP000215244">
    <property type="component" value="Chromosome"/>
</dbReference>
<dbReference type="EMBL" id="CP022957">
    <property type="protein sequence ID" value="ASV31019.1"/>
    <property type="molecule type" value="Genomic_DNA"/>
</dbReference>
<feature type="region of interest" description="Disordered" evidence="1">
    <location>
        <begin position="20"/>
        <end position="48"/>
    </location>
</feature>
<accession>A0A223V810</accession>
<name>A0A223V810_9FLAO</name>
<keyword evidence="2" id="KW-0732">Signal</keyword>
<feature type="signal peptide" evidence="2">
    <location>
        <begin position="1"/>
        <end position="18"/>
    </location>
</feature>
<organism evidence="3 4">
    <name type="scientific">Maribacter cobaltidurans</name>
    <dbReference type="NCBI Taxonomy" id="1178778"/>
    <lineage>
        <taxon>Bacteria</taxon>
        <taxon>Pseudomonadati</taxon>
        <taxon>Bacteroidota</taxon>
        <taxon>Flavobacteriia</taxon>
        <taxon>Flavobacteriales</taxon>
        <taxon>Flavobacteriaceae</taxon>
        <taxon>Maribacter</taxon>
    </lineage>
</organism>
<evidence type="ECO:0008006" key="5">
    <source>
        <dbReference type="Google" id="ProtNLM"/>
    </source>
</evidence>
<sequence length="663" mass="76919">MKFLLVLFFFCLTSSLFSQQPEKGKQEPDSLTTIRQKPKPMPKGKAKRDSLNGITIEDYKIISYSRDTTYLDTTLTIQKEYKYNYLRRDDFELMPFSNIGQTYNYLGVDVERATMYPELGAKAKHFNYWEVEDIKYYNVATPMTDILFKTTLEQGQLLDAMLTFNTSRHLNFSIGYKGHRSLGKYNSNQIQSGNFTTTTNYQSKNARYSLRAHIAAQDIKSQENGGLTDKVAQFESGDSDFTDRPKVDVLFDDADNVVLGKRYYLDHTYKLIRKNRDSSYVEKTSLSLGHTFGYETKYYQFMQSAGDSYFGDVILSPVNDKANLKTTYNQVSLEFYNRTLGRLQGNVNMFHYNYFFNSVFYSEEGQEIQSQLNGTELALGGEYEKRIGGFELIGSFKYNLSGDLSGNIFDASAAYSLNERNRLRFHVHSSSRMPNFNFLLYQSEYLNYNWQNTDTFKKERVNSLELNLDSDFFGNISAKYTNLDNYAYFSLGPNPEVVEGSEQANIKPFQEDTGISYLKLKYAKEFRLGKFALNNTLMYQTVSQESNVFNVPQLVTRNTLYFSSDVFKKAMYLQTGVTLKYFTKYNMNGYNPVLGEFFVQETEELGGFPLLDFFINARIQQTRIFLKAEHFNSSFSGYNYYAAPNYPYRDFVIRFGLVWNFFS</sequence>
<keyword evidence="4" id="KW-1185">Reference proteome</keyword>
<dbReference type="AlphaFoldDB" id="A0A223V810"/>
<dbReference type="InterPro" id="IPR025631">
    <property type="entry name" value="Porin_10"/>
</dbReference>
<feature type="chain" id="PRO_5012601154" description="Porin" evidence="2">
    <location>
        <begin position="19"/>
        <end position="663"/>
    </location>
</feature>
<reference evidence="3 4" key="1">
    <citation type="submission" date="2017-08" db="EMBL/GenBank/DDBJ databases">
        <title>The complete genome sequence of Maribacter sp. B1, isolated from deep-sea sediment.</title>
        <authorList>
            <person name="Wu Y.-H."/>
            <person name="Cheng H."/>
            <person name="Xu X.-W."/>
        </authorList>
    </citation>
    <scope>NUCLEOTIDE SEQUENCE [LARGE SCALE GENOMIC DNA]</scope>
    <source>
        <strain evidence="3 4">B1</strain>
    </source>
</reference>
<dbReference type="OrthoDB" id="9812454at2"/>
<proteinExistence type="predicted"/>